<dbReference type="EMBL" id="MKGI01000078">
    <property type="protein sequence ID" value="OEL10262.1"/>
    <property type="molecule type" value="Genomic_DNA"/>
</dbReference>
<evidence type="ECO:0000313" key="8">
    <source>
        <dbReference type="EMBL" id="OEL10262.1"/>
    </source>
</evidence>
<keyword evidence="2" id="KW-0805">Transcription regulation</keyword>
<evidence type="ECO:0000256" key="3">
    <source>
        <dbReference type="ARBA" id="ARBA00023082"/>
    </source>
</evidence>
<evidence type="ECO:0000256" key="5">
    <source>
        <dbReference type="ARBA" id="ARBA00023163"/>
    </source>
</evidence>
<dbReference type="OrthoDB" id="1056775at2"/>
<dbReference type="RefSeq" id="WP_069800289.1">
    <property type="nucleotide sequence ID" value="NZ_CP034157.1"/>
</dbReference>
<comment type="similarity">
    <text evidence="1">Belongs to the sigma-70 factor family. ECF subfamily.</text>
</comment>
<dbReference type="InterPro" id="IPR013324">
    <property type="entry name" value="RNA_pol_sigma_r3/r4-like"/>
</dbReference>
<feature type="domain" description="RNA polymerase sigma-70 region 2" evidence="6">
    <location>
        <begin position="21"/>
        <end position="87"/>
    </location>
</feature>
<evidence type="ECO:0000256" key="2">
    <source>
        <dbReference type="ARBA" id="ARBA00023015"/>
    </source>
</evidence>
<keyword evidence="3" id="KW-0731">Sigma factor</keyword>
<dbReference type="PATRIC" id="fig|237258.4.peg.808"/>
<evidence type="ECO:0000259" key="7">
    <source>
        <dbReference type="Pfam" id="PF08281"/>
    </source>
</evidence>
<keyword evidence="4" id="KW-0238">DNA-binding</keyword>
<sequence length="181" mass="21597">MNFKELISSCLQKNAQSQRELYDYLAPRLFGTCLKYAQNQDDAKDYFQESFILIFKNLHQFNFKSDLFFWAKKITINHCISQLKKNKNLAFTDLETIETHEEINEEEEFSIDQLLKLVQELPTQYKMVFNLYVLDHYSHREIAEMLNISEGTSKSNLSRAKMILKQKITSQQKNTLYYHEK</sequence>
<evidence type="ECO:0000313" key="9">
    <source>
        <dbReference type="Proteomes" id="UP000095601"/>
    </source>
</evidence>
<dbReference type="PANTHER" id="PTHR43133">
    <property type="entry name" value="RNA POLYMERASE ECF-TYPE SIGMA FACTO"/>
    <property type="match status" value="1"/>
</dbReference>
<accession>A0A1E5UBJ2</accession>
<comment type="caution">
    <text evidence="8">The sequence shown here is derived from an EMBL/GenBank/DDBJ whole genome shotgun (WGS) entry which is preliminary data.</text>
</comment>
<dbReference type="InterPro" id="IPR007627">
    <property type="entry name" value="RNA_pol_sigma70_r2"/>
</dbReference>
<dbReference type="KEGG" id="cnr:EB819_10125"/>
<dbReference type="GO" id="GO:0003677">
    <property type="term" value="F:DNA binding"/>
    <property type="evidence" value="ECO:0007669"/>
    <property type="project" value="UniProtKB-KW"/>
</dbReference>
<dbReference type="InterPro" id="IPR014284">
    <property type="entry name" value="RNA_pol_sigma-70_dom"/>
</dbReference>
<dbReference type="AlphaFoldDB" id="A0A1E5UBJ2"/>
<reference evidence="8 9" key="1">
    <citation type="submission" date="2016-09" db="EMBL/GenBank/DDBJ databases">
        <authorList>
            <person name="Capua I."/>
            <person name="De Benedictis P."/>
            <person name="Joannis T."/>
            <person name="Lombin L.H."/>
            <person name="Cattoli G."/>
        </authorList>
    </citation>
    <scope>NUCLEOTIDE SEQUENCE [LARGE SCALE GENOMIC DNA]</scope>
    <source>
        <strain evidence="8 9">NRS-1</strain>
    </source>
</reference>
<dbReference type="Proteomes" id="UP000095601">
    <property type="component" value="Unassembled WGS sequence"/>
</dbReference>
<dbReference type="NCBIfam" id="TIGR02937">
    <property type="entry name" value="sigma70-ECF"/>
    <property type="match status" value="1"/>
</dbReference>
<keyword evidence="9" id="KW-1185">Reference proteome</keyword>
<dbReference type="SUPFAM" id="SSF88659">
    <property type="entry name" value="Sigma3 and sigma4 domains of RNA polymerase sigma factors"/>
    <property type="match status" value="1"/>
</dbReference>
<dbReference type="GO" id="GO:0016987">
    <property type="term" value="F:sigma factor activity"/>
    <property type="evidence" value="ECO:0007669"/>
    <property type="project" value="UniProtKB-KW"/>
</dbReference>
<dbReference type="SUPFAM" id="SSF88946">
    <property type="entry name" value="Sigma2 domain of RNA polymerase sigma factors"/>
    <property type="match status" value="1"/>
</dbReference>
<dbReference type="Gene3D" id="1.10.10.10">
    <property type="entry name" value="Winged helix-like DNA-binding domain superfamily/Winged helix DNA-binding domain"/>
    <property type="match status" value="1"/>
</dbReference>
<keyword evidence="5" id="KW-0804">Transcription</keyword>
<name>A0A1E5UBJ2_9FLAO</name>
<gene>
    <name evidence="8" type="ORF">BHF72_0626</name>
</gene>
<dbReference type="CDD" id="cd06171">
    <property type="entry name" value="Sigma70_r4"/>
    <property type="match status" value="1"/>
</dbReference>
<protein>
    <submittedName>
        <fullName evidence="8">RNA polymerase sigma factor, sigma-70 family protein</fullName>
    </submittedName>
</protein>
<dbReference type="Gene3D" id="1.10.1740.10">
    <property type="match status" value="1"/>
</dbReference>
<dbReference type="Pfam" id="PF04542">
    <property type="entry name" value="Sigma70_r2"/>
    <property type="match status" value="1"/>
</dbReference>
<feature type="domain" description="RNA polymerase sigma factor 70 region 4 type 2" evidence="7">
    <location>
        <begin position="112"/>
        <end position="162"/>
    </location>
</feature>
<evidence type="ECO:0000256" key="4">
    <source>
        <dbReference type="ARBA" id="ARBA00023125"/>
    </source>
</evidence>
<dbReference type="InterPro" id="IPR013249">
    <property type="entry name" value="RNA_pol_sigma70_r4_t2"/>
</dbReference>
<dbReference type="Pfam" id="PF08281">
    <property type="entry name" value="Sigma70_r4_2"/>
    <property type="match status" value="1"/>
</dbReference>
<evidence type="ECO:0000256" key="1">
    <source>
        <dbReference type="ARBA" id="ARBA00010641"/>
    </source>
</evidence>
<evidence type="ECO:0000259" key="6">
    <source>
        <dbReference type="Pfam" id="PF04542"/>
    </source>
</evidence>
<proteinExistence type="inferred from homology"/>
<dbReference type="PANTHER" id="PTHR43133:SF8">
    <property type="entry name" value="RNA POLYMERASE SIGMA FACTOR HI_1459-RELATED"/>
    <property type="match status" value="1"/>
</dbReference>
<dbReference type="STRING" id="237258.SAMN04489756_10556"/>
<dbReference type="GO" id="GO:0006352">
    <property type="term" value="P:DNA-templated transcription initiation"/>
    <property type="evidence" value="ECO:0007669"/>
    <property type="project" value="InterPro"/>
</dbReference>
<organism evidence="8 9">
    <name type="scientific">Cloacibacterium normanense</name>
    <dbReference type="NCBI Taxonomy" id="237258"/>
    <lineage>
        <taxon>Bacteria</taxon>
        <taxon>Pseudomonadati</taxon>
        <taxon>Bacteroidota</taxon>
        <taxon>Flavobacteriia</taxon>
        <taxon>Flavobacteriales</taxon>
        <taxon>Weeksellaceae</taxon>
    </lineage>
</organism>
<dbReference type="InterPro" id="IPR036388">
    <property type="entry name" value="WH-like_DNA-bd_sf"/>
</dbReference>
<dbReference type="InterPro" id="IPR013325">
    <property type="entry name" value="RNA_pol_sigma_r2"/>
</dbReference>
<dbReference type="InterPro" id="IPR039425">
    <property type="entry name" value="RNA_pol_sigma-70-like"/>
</dbReference>